<protein>
    <submittedName>
        <fullName evidence="1">Uncharacterized protein</fullName>
    </submittedName>
</protein>
<proteinExistence type="predicted"/>
<sequence>MPSLPHCKHDVRQIAAHMFECLRCGTIFLGMDRRDPKLGYMIDRIYRGHSFADICLDCHSGKTIDREFIHVDLGSMPEDVTLLKAKMDELEKTLSLFADILKHAVQT</sequence>
<evidence type="ECO:0000313" key="1">
    <source>
        <dbReference type="EMBL" id="KKK56927.1"/>
    </source>
</evidence>
<dbReference type="AlphaFoldDB" id="A0A0F8WJ89"/>
<accession>A0A0F8WJ89</accession>
<gene>
    <name evidence="1" type="ORF">LCGC14_3059610</name>
</gene>
<reference evidence="1" key="1">
    <citation type="journal article" date="2015" name="Nature">
        <title>Complex archaea that bridge the gap between prokaryotes and eukaryotes.</title>
        <authorList>
            <person name="Spang A."/>
            <person name="Saw J.H."/>
            <person name="Jorgensen S.L."/>
            <person name="Zaremba-Niedzwiedzka K."/>
            <person name="Martijn J."/>
            <person name="Lind A.E."/>
            <person name="van Eijk R."/>
            <person name="Schleper C."/>
            <person name="Guy L."/>
            <person name="Ettema T.J."/>
        </authorList>
    </citation>
    <scope>NUCLEOTIDE SEQUENCE</scope>
</reference>
<organism evidence="1">
    <name type="scientific">marine sediment metagenome</name>
    <dbReference type="NCBI Taxonomy" id="412755"/>
    <lineage>
        <taxon>unclassified sequences</taxon>
        <taxon>metagenomes</taxon>
        <taxon>ecological metagenomes</taxon>
    </lineage>
</organism>
<comment type="caution">
    <text evidence="1">The sequence shown here is derived from an EMBL/GenBank/DDBJ whole genome shotgun (WGS) entry which is preliminary data.</text>
</comment>
<dbReference type="EMBL" id="LAZR01064746">
    <property type="protein sequence ID" value="KKK56927.1"/>
    <property type="molecule type" value="Genomic_DNA"/>
</dbReference>
<name>A0A0F8WJ89_9ZZZZ</name>